<accession>A0A6J0JEB2</accession>
<reference evidence="7" key="2">
    <citation type="submission" date="2025-08" db="UniProtKB">
        <authorList>
            <consortium name="RefSeq"/>
        </authorList>
    </citation>
    <scope>IDENTIFICATION</scope>
    <source>
        <tissue evidence="7">Leaf</tissue>
    </source>
</reference>
<dbReference type="GO" id="GO:0061630">
    <property type="term" value="F:ubiquitin protein ligase activity"/>
    <property type="evidence" value="ECO:0007669"/>
    <property type="project" value="TreeGrafter"/>
</dbReference>
<dbReference type="Pfam" id="PF13639">
    <property type="entry name" value="zf-RING_2"/>
    <property type="match status" value="1"/>
</dbReference>
<evidence type="ECO:0000313" key="6">
    <source>
        <dbReference type="Proteomes" id="UP000504610"/>
    </source>
</evidence>
<sequence>MFLESVIRFSQLIGESVIISTVVVFSLRLFLRLACFLASRPWRRYRTFTIRRRWRWGKRTAEEDDSSSPYCSICLQDTAEGEKMRRLTACSHCFHADCIDPWLEKRSTCPLCRAQVPPVPQGNPLLALIVPPGVIELFTKGAFASDA</sequence>
<keyword evidence="2 4" id="KW-0863">Zinc-finger</keyword>
<dbReference type="OrthoDB" id="8062037at2759"/>
<dbReference type="SUPFAM" id="SSF57850">
    <property type="entry name" value="RING/U-box"/>
    <property type="match status" value="1"/>
</dbReference>
<dbReference type="GO" id="GO:0005634">
    <property type="term" value="C:nucleus"/>
    <property type="evidence" value="ECO:0007669"/>
    <property type="project" value="TreeGrafter"/>
</dbReference>
<organism evidence="6 7">
    <name type="scientific">Raphanus sativus</name>
    <name type="common">Radish</name>
    <name type="synonym">Raphanus raphanistrum var. sativus</name>
    <dbReference type="NCBI Taxonomy" id="3726"/>
    <lineage>
        <taxon>Eukaryota</taxon>
        <taxon>Viridiplantae</taxon>
        <taxon>Streptophyta</taxon>
        <taxon>Embryophyta</taxon>
        <taxon>Tracheophyta</taxon>
        <taxon>Spermatophyta</taxon>
        <taxon>Magnoliopsida</taxon>
        <taxon>eudicotyledons</taxon>
        <taxon>Gunneridae</taxon>
        <taxon>Pentapetalae</taxon>
        <taxon>rosids</taxon>
        <taxon>malvids</taxon>
        <taxon>Brassicales</taxon>
        <taxon>Brassicaceae</taxon>
        <taxon>Brassiceae</taxon>
        <taxon>Raphanus</taxon>
    </lineage>
</organism>
<dbReference type="Proteomes" id="UP000504610">
    <property type="component" value="Chromosome 6"/>
</dbReference>
<dbReference type="PANTHER" id="PTHR45931">
    <property type="entry name" value="SI:CH211-59O9.10"/>
    <property type="match status" value="1"/>
</dbReference>
<dbReference type="KEGG" id="rsz:108806367"/>
<name>A0A6J0JEB2_RAPSA</name>
<proteinExistence type="predicted"/>
<dbReference type="GO" id="GO:0006511">
    <property type="term" value="P:ubiquitin-dependent protein catabolic process"/>
    <property type="evidence" value="ECO:0007669"/>
    <property type="project" value="TreeGrafter"/>
</dbReference>
<protein>
    <submittedName>
        <fullName evidence="7">E3 ubiquitin-protein ligase EL5</fullName>
    </submittedName>
</protein>
<dbReference type="InterPro" id="IPR001841">
    <property type="entry name" value="Znf_RING"/>
</dbReference>
<dbReference type="RefSeq" id="XP_018433962.1">
    <property type="nucleotide sequence ID" value="XM_018578460.2"/>
</dbReference>
<dbReference type="GO" id="GO:0016567">
    <property type="term" value="P:protein ubiquitination"/>
    <property type="evidence" value="ECO:0007669"/>
    <property type="project" value="UniProtKB-UniPathway"/>
</dbReference>
<dbReference type="GO" id="GO:0008270">
    <property type="term" value="F:zinc ion binding"/>
    <property type="evidence" value="ECO:0007669"/>
    <property type="project" value="UniProtKB-KW"/>
</dbReference>
<evidence type="ECO:0000256" key="3">
    <source>
        <dbReference type="ARBA" id="ARBA00022833"/>
    </source>
</evidence>
<gene>
    <name evidence="7" type="primary">LOC108806367</name>
</gene>
<dbReference type="AlphaFoldDB" id="A0A6J0JEB2"/>
<keyword evidence="3" id="KW-0862">Zinc</keyword>
<reference evidence="6" key="1">
    <citation type="journal article" date="2019" name="Database">
        <title>The radish genome database (RadishGD): an integrated information resource for radish genomics.</title>
        <authorList>
            <person name="Yu H.J."/>
            <person name="Baek S."/>
            <person name="Lee Y.J."/>
            <person name="Cho A."/>
            <person name="Mun J.H."/>
        </authorList>
    </citation>
    <scope>NUCLEOTIDE SEQUENCE [LARGE SCALE GENOMIC DNA]</scope>
    <source>
        <strain evidence="6">cv. WK10039</strain>
    </source>
</reference>
<dbReference type="PANTHER" id="PTHR45931:SF3">
    <property type="entry name" value="RING ZINC FINGER-CONTAINING PROTEIN"/>
    <property type="match status" value="1"/>
</dbReference>
<dbReference type="SMART" id="SM00184">
    <property type="entry name" value="RING"/>
    <property type="match status" value="1"/>
</dbReference>
<keyword evidence="1" id="KW-0479">Metal-binding</keyword>
<evidence type="ECO:0000256" key="2">
    <source>
        <dbReference type="ARBA" id="ARBA00022771"/>
    </source>
</evidence>
<keyword evidence="6" id="KW-1185">Reference proteome</keyword>
<dbReference type="InterPro" id="IPR013083">
    <property type="entry name" value="Znf_RING/FYVE/PHD"/>
</dbReference>
<dbReference type="Gene3D" id="3.30.40.10">
    <property type="entry name" value="Zinc/RING finger domain, C3HC4 (zinc finger)"/>
    <property type="match status" value="1"/>
</dbReference>
<dbReference type="InterPro" id="IPR051834">
    <property type="entry name" value="RING_finger_E3_ligase"/>
</dbReference>
<dbReference type="UniPathway" id="UPA00143"/>
<dbReference type="PROSITE" id="PS50089">
    <property type="entry name" value="ZF_RING_2"/>
    <property type="match status" value="1"/>
</dbReference>
<dbReference type="GeneID" id="108806367"/>
<feature type="domain" description="RING-type" evidence="5">
    <location>
        <begin position="71"/>
        <end position="113"/>
    </location>
</feature>
<evidence type="ECO:0000313" key="7">
    <source>
        <dbReference type="RefSeq" id="XP_018433962.1"/>
    </source>
</evidence>
<evidence type="ECO:0000256" key="1">
    <source>
        <dbReference type="ARBA" id="ARBA00022723"/>
    </source>
</evidence>
<evidence type="ECO:0000256" key="4">
    <source>
        <dbReference type="PROSITE-ProRule" id="PRU00175"/>
    </source>
</evidence>
<evidence type="ECO:0000259" key="5">
    <source>
        <dbReference type="PROSITE" id="PS50089"/>
    </source>
</evidence>